<keyword evidence="2" id="KW-0325">Glycoprotein</keyword>
<keyword evidence="6" id="KW-1185">Reference proteome</keyword>
<organism evidence="5 6">
    <name type="scientific">Strongylocentrotus purpuratus</name>
    <name type="common">Purple sea urchin</name>
    <dbReference type="NCBI Taxonomy" id="7668"/>
    <lineage>
        <taxon>Eukaryota</taxon>
        <taxon>Metazoa</taxon>
        <taxon>Echinodermata</taxon>
        <taxon>Eleutherozoa</taxon>
        <taxon>Echinozoa</taxon>
        <taxon>Echinoidea</taxon>
        <taxon>Euechinoidea</taxon>
        <taxon>Echinacea</taxon>
        <taxon>Camarodonta</taxon>
        <taxon>Echinidea</taxon>
        <taxon>Strongylocentrotidae</taxon>
        <taxon>Strongylocentrotus</taxon>
    </lineage>
</organism>
<name>A0A7M7T1L1_STRPU</name>
<evidence type="ECO:0000259" key="4">
    <source>
        <dbReference type="PROSITE" id="PS50287"/>
    </source>
</evidence>
<evidence type="ECO:0000256" key="1">
    <source>
        <dbReference type="ARBA" id="ARBA00023157"/>
    </source>
</evidence>
<reference evidence="5" key="2">
    <citation type="submission" date="2021-01" db="UniProtKB">
        <authorList>
            <consortium name="EnsemblMetazoa"/>
        </authorList>
    </citation>
    <scope>IDENTIFICATION</scope>
</reference>
<dbReference type="InterPro" id="IPR001190">
    <property type="entry name" value="SRCR"/>
</dbReference>
<dbReference type="GO" id="GO:0016020">
    <property type="term" value="C:membrane"/>
    <property type="evidence" value="ECO:0007669"/>
    <property type="project" value="InterPro"/>
</dbReference>
<dbReference type="SUPFAM" id="SSF56487">
    <property type="entry name" value="SRCR-like"/>
    <property type="match status" value="2"/>
</dbReference>
<dbReference type="RefSeq" id="XP_030847112.1">
    <property type="nucleotide sequence ID" value="XM_030991252.1"/>
</dbReference>
<reference evidence="6" key="1">
    <citation type="submission" date="2015-02" db="EMBL/GenBank/DDBJ databases">
        <title>Genome sequencing for Strongylocentrotus purpuratus.</title>
        <authorList>
            <person name="Murali S."/>
            <person name="Liu Y."/>
            <person name="Vee V."/>
            <person name="English A."/>
            <person name="Wang M."/>
            <person name="Skinner E."/>
            <person name="Han Y."/>
            <person name="Muzny D.M."/>
            <person name="Worley K.C."/>
            <person name="Gibbs R.A."/>
        </authorList>
    </citation>
    <scope>NUCLEOTIDE SEQUENCE</scope>
</reference>
<sequence length="180" mass="19857">MNSDIDPDLEKTLRLSGGADENEGRIEIFHDREWGTVCDDSWDIQDGVVVCRHLGYFGVDTVYEGAHFGEGSGTIWLDDMQCRGTEDRLSDCSGGSSWEVHNCSHAEDAGVRCSLTSGNGEVRLVDGPSERKGRLEIFKDFQWGSVCDDSWDRAASEVVCRQLGFSGKADYFTADQKGSN</sequence>
<feature type="disulfide bond" evidence="3">
    <location>
        <begin position="82"/>
        <end position="92"/>
    </location>
</feature>
<dbReference type="AlphaFoldDB" id="A0A7M7T1L1"/>
<dbReference type="Pfam" id="PF00530">
    <property type="entry name" value="SRCR"/>
    <property type="match status" value="2"/>
</dbReference>
<evidence type="ECO:0000313" key="5">
    <source>
        <dbReference type="EnsemblMetazoa" id="XP_030847112"/>
    </source>
</evidence>
<dbReference type="PANTHER" id="PTHR48071">
    <property type="entry name" value="SRCR DOMAIN-CONTAINING PROTEIN"/>
    <property type="match status" value="1"/>
</dbReference>
<dbReference type="OMA" id="VACINAF"/>
<dbReference type="GeneID" id="591713"/>
<dbReference type="PROSITE" id="PS50287">
    <property type="entry name" value="SRCR_2"/>
    <property type="match status" value="2"/>
</dbReference>
<dbReference type="KEGG" id="spu:591713"/>
<dbReference type="PRINTS" id="PR00258">
    <property type="entry name" value="SPERACTRCPTR"/>
</dbReference>
<keyword evidence="1 3" id="KW-1015">Disulfide bond</keyword>
<protein>
    <recommendedName>
        <fullName evidence="4">SRCR domain-containing protein</fullName>
    </recommendedName>
</protein>
<feature type="domain" description="SRCR" evidence="4">
    <location>
        <begin position="13"/>
        <end position="114"/>
    </location>
</feature>
<dbReference type="FunFam" id="3.10.250.10:FF:000011">
    <property type="entry name" value="Scavenger receptor class A member 5"/>
    <property type="match status" value="1"/>
</dbReference>
<dbReference type="SMART" id="SM00202">
    <property type="entry name" value="SR"/>
    <property type="match status" value="2"/>
</dbReference>
<evidence type="ECO:0000313" key="6">
    <source>
        <dbReference type="Proteomes" id="UP000007110"/>
    </source>
</evidence>
<dbReference type="Gene3D" id="3.10.250.10">
    <property type="entry name" value="SRCR-like domain"/>
    <property type="match status" value="2"/>
</dbReference>
<evidence type="ECO:0000256" key="3">
    <source>
        <dbReference type="PROSITE-ProRule" id="PRU00196"/>
    </source>
</evidence>
<evidence type="ECO:0000256" key="2">
    <source>
        <dbReference type="ARBA" id="ARBA00023180"/>
    </source>
</evidence>
<feature type="domain" description="SRCR" evidence="4">
    <location>
        <begin position="122"/>
        <end position="180"/>
    </location>
</feature>
<dbReference type="OrthoDB" id="536948at2759"/>
<dbReference type="InParanoid" id="A0A7M7T1L1"/>
<dbReference type="Proteomes" id="UP000007110">
    <property type="component" value="Unassembled WGS sequence"/>
</dbReference>
<dbReference type="PROSITE" id="PS00420">
    <property type="entry name" value="SRCR_1"/>
    <property type="match status" value="2"/>
</dbReference>
<comment type="caution">
    <text evidence="3">Lacks conserved residue(s) required for the propagation of feature annotation.</text>
</comment>
<proteinExistence type="predicted"/>
<dbReference type="InterPro" id="IPR036772">
    <property type="entry name" value="SRCR-like_dom_sf"/>
</dbReference>
<dbReference type="EnsemblMetazoa" id="XM_030991252">
    <property type="protein sequence ID" value="XP_030847112"/>
    <property type="gene ID" value="LOC591713"/>
</dbReference>
<dbReference type="PANTHER" id="PTHR48071:SF28">
    <property type="entry name" value="SRCR DOMAIN-CONTAINING PROTEIN"/>
    <property type="match status" value="1"/>
</dbReference>
<accession>A0A7M7T1L1</accession>